<dbReference type="SMART" id="SM00562">
    <property type="entry name" value="NDK"/>
    <property type="match status" value="1"/>
</dbReference>
<evidence type="ECO:0000313" key="9">
    <source>
        <dbReference type="Proteomes" id="UP000051952"/>
    </source>
</evidence>
<dbReference type="InterPro" id="IPR034907">
    <property type="entry name" value="NDK-like_dom"/>
</dbReference>
<dbReference type="FunFam" id="3.30.70.141:FF:000004">
    <property type="entry name" value="Nucleoside diphosphate kinase 7"/>
    <property type="match status" value="1"/>
</dbReference>
<evidence type="ECO:0000256" key="2">
    <source>
        <dbReference type="ARBA" id="ARBA00004245"/>
    </source>
</evidence>
<evidence type="ECO:0000256" key="4">
    <source>
        <dbReference type="ARBA" id="ARBA00023212"/>
    </source>
</evidence>
<evidence type="ECO:0000256" key="5">
    <source>
        <dbReference type="ARBA" id="ARBA00023273"/>
    </source>
</evidence>
<proteinExistence type="inferred from homology"/>
<comment type="similarity">
    <text evidence="6">Belongs to the NDK family.</text>
</comment>
<dbReference type="Proteomes" id="UP000051952">
    <property type="component" value="Unassembled WGS sequence"/>
</dbReference>
<dbReference type="EMBL" id="CYKH01000792">
    <property type="protein sequence ID" value="CUG40792.1"/>
    <property type="molecule type" value="Genomic_DNA"/>
</dbReference>
<accession>A0A0S4IXH2</accession>
<dbReference type="SUPFAM" id="SSF54919">
    <property type="entry name" value="Nucleoside diphosphate kinase, NDK"/>
    <property type="match status" value="1"/>
</dbReference>
<evidence type="ECO:0000313" key="8">
    <source>
        <dbReference type="EMBL" id="CUG40792.1"/>
    </source>
</evidence>
<keyword evidence="3" id="KW-0963">Cytoplasm</keyword>
<protein>
    <submittedName>
        <fullName evidence="8">Nucleoside diphosphate kinase, putative</fullName>
    </submittedName>
</protein>
<keyword evidence="8" id="KW-0808">Transferase</keyword>
<dbReference type="Pfam" id="PF25364">
    <property type="entry name" value="PH_NDK7_N"/>
    <property type="match status" value="1"/>
</dbReference>
<dbReference type="GO" id="GO:0016301">
    <property type="term" value="F:kinase activity"/>
    <property type="evidence" value="ECO:0007669"/>
    <property type="project" value="UniProtKB-KW"/>
</dbReference>
<name>A0A0S4IXH2_BODSA</name>
<dbReference type="Gene3D" id="3.30.70.141">
    <property type="entry name" value="Nucleoside diphosphate kinase-like domain"/>
    <property type="match status" value="1"/>
</dbReference>
<evidence type="ECO:0000256" key="3">
    <source>
        <dbReference type="ARBA" id="ARBA00022490"/>
    </source>
</evidence>
<organism evidence="8 9">
    <name type="scientific">Bodo saltans</name>
    <name type="common">Flagellated protozoan</name>
    <dbReference type="NCBI Taxonomy" id="75058"/>
    <lineage>
        <taxon>Eukaryota</taxon>
        <taxon>Discoba</taxon>
        <taxon>Euglenozoa</taxon>
        <taxon>Kinetoplastea</taxon>
        <taxon>Metakinetoplastina</taxon>
        <taxon>Eubodonida</taxon>
        <taxon>Bodonidae</taxon>
        <taxon>Bodo</taxon>
    </lineage>
</organism>
<reference evidence="9" key="1">
    <citation type="submission" date="2015-09" db="EMBL/GenBank/DDBJ databases">
        <authorList>
            <consortium name="Pathogen Informatics"/>
        </authorList>
    </citation>
    <scope>NUCLEOTIDE SEQUENCE [LARGE SCALE GENOMIC DNA]</scope>
    <source>
        <strain evidence="9">Lake Konstanz</strain>
    </source>
</reference>
<feature type="domain" description="DM10" evidence="7">
    <location>
        <begin position="4"/>
        <end position="92"/>
    </location>
</feature>
<dbReference type="VEuPathDB" id="TriTrypDB:BSAL_05360"/>
<dbReference type="PROSITE" id="PS51374">
    <property type="entry name" value="NDPK_LIKE"/>
    <property type="match status" value="1"/>
</dbReference>
<keyword evidence="4" id="KW-0206">Cytoskeleton</keyword>
<dbReference type="PROSITE" id="PS51336">
    <property type="entry name" value="DM10"/>
    <property type="match status" value="1"/>
</dbReference>
<keyword evidence="5" id="KW-0966">Cell projection</keyword>
<keyword evidence="8" id="KW-0418">Kinase</keyword>
<dbReference type="PANTHER" id="PTHR43109:SF1">
    <property type="entry name" value="NUCLEOSIDE DIPHOSPHATE KINASE-LIKE DOMAIN-CONTAINING PROTEIN"/>
    <property type="match status" value="1"/>
</dbReference>
<dbReference type="CDD" id="cd04412">
    <property type="entry name" value="NDPk7B"/>
    <property type="match status" value="1"/>
</dbReference>
<dbReference type="OMA" id="HIVDCAP"/>
<evidence type="ECO:0000256" key="1">
    <source>
        <dbReference type="ARBA" id="ARBA00004138"/>
    </source>
</evidence>
<evidence type="ECO:0000256" key="6">
    <source>
        <dbReference type="PROSITE-ProRule" id="PRU00706"/>
    </source>
</evidence>
<dbReference type="InterPro" id="IPR057579">
    <property type="entry name" value="DM10_NDK7"/>
</dbReference>
<dbReference type="InterPro" id="IPR037993">
    <property type="entry name" value="NDPk7B"/>
</dbReference>
<gene>
    <name evidence="8" type="ORF">BSAL_05360</name>
</gene>
<dbReference type="SMART" id="SM00676">
    <property type="entry name" value="DM10"/>
    <property type="match status" value="1"/>
</dbReference>
<dbReference type="PANTHER" id="PTHR43109">
    <property type="entry name" value="NUCLEOSIDE DIPHOSPHATE KINASE 7"/>
    <property type="match status" value="1"/>
</dbReference>
<dbReference type="InterPro" id="IPR006602">
    <property type="entry name" value="DM10_dom"/>
</dbReference>
<dbReference type="Gene3D" id="2.30.29.170">
    <property type="match status" value="1"/>
</dbReference>
<comment type="caution">
    <text evidence="6">Lacks conserved residue(s) required for the propagation of feature annotation.</text>
</comment>
<dbReference type="InterPro" id="IPR036850">
    <property type="entry name" value="NDK-like_dom_sf"/>
</dbReference>
<dbReference type="GO" id="GO:0005879">
    <property type="term" value="C:axonemal microtubule"/>
    <property type="evidence" value="ECO:0007669"/>
    <property type="project" value="TreeGrafter"/>
</dbReference>
<evidence type="ECO:0000259" key="7">
    <source>
        <dbReference type="PROSITE" id="PS51336"/>
    </source>
</evidence>
<dbReference type="Pfam" id="PF00334">
    <property type="entry name" value="NDK"/>
    <property type="match status" value="1"/>
</dbReference>
<keyword evidence="9" id="KW-1185">Reference proteome</keyword>
<dbReference type="AlphaFoldDB" id="A0A0S4IXH2"/>
<comment type="subcellular location">
    <subcellularLocation>
        <location evidence="1">Cell projection</location>
        <location evidence="1">Cilium</location>
    </subcellularLocation>
    <subcellularLocation>
        <location evidence="2">Cytoplasm</location>
        <location evidence="2">Cytoskeleton</location>
    </subcellularLocation>
</comment>
<sequence length="336" mass="37237">MSRSDSRFTFLAEYFDPQASMVRQYQLVYYSGDQTIEMYDIKNKRVFLKRCPYPSLDQKELFVGSTITIFSRQLKLVAFGDESTTQHFAANAGEFFLIIHSGGLLQAGNIIAQLSNQEVRVANIRLVDLAPGAAKELQVSQRCYILQASGNDAWKKADELHSRNSSTTRVFTDPSDCSLLREIGFNSTSATAVMKNCAVCVIKPHAINSGHAGPILQRLLDEGFEVSALGMFTLSPADAEDFLEVYKGVVPEHKRLVEQCASAPCWAVEVRAENAVSSLRAVCGPHDPEICHVLFPHTIRSKFGLDRALNGVHCTDLEEDGPLESEFFFSLMLSKA</sequence>
<dbReference type="OrthoDB" id="270127at2759"/>